<dbReference type="PANTHER" id="PTHR13218:SF8">
    <property type="entry name" value="TRANSCRIPTION INITIATION FACTOR TFIID SUBUNIT 11"/>
    <property type="match status" value="1"/>
</dbReference>
<dbReference type="RefSeq" id="XP_001276167.1">
    <property type="nucleotide sequence ID" value="XM_001276166.1"/>
</dbReference>
<dbReference type="Gene3D" id="1.10.20.10">
    <property type="entry name" value="Histone, subunit A"/>
    <property type="match status" value="1"/>
</dbReference>
<dbReference type="InterPro" id="IPR045127">
    <property type="entry name" value="TAF11-like"/>
</dbReference>
<organism evidence="8 9">
    <name type="scientific">Aspergillus clavatus (strain ATCC 1007 / CBS 513.65 / DSM 816 / NCTC 3887 / NRRL 1 / QM 1276 / 107)</name>
    <dbReference type="NCBI Taxonomy" id="344612"/>
    <lineage>
        <taxon>Eukaryota</taxon>
        <taxon>Fungi</taxon>
        <taxon>Dikarya</taxon>
        <taxon>Ascomycota</taxon>
        <taxon>Pezizomycotina</taxon>
        <taxon>Eurotiomycetes</taxon>
        <taxon>Eurotiomycetidae</taxon>
        <taxon>Eurotiales</taxon>
        <taxon>Aspergillaceae</taxon>
        <taxon>Aspergillus</taxon>
        <taxon>Aspergillus subgen. Fumigati</taxon>
    </lineage>
</organism>
<dbReference type="GO" id="GO:0016251">
    <property type="term" value="F:RNA polymerase II general transcription initiation factor activity"/>
    <property type="evidence" value="ECO:0007669"/>
    <property type="project" value="TreeGrafter"/>
</dbReference>
<feature type="domain" description="TAFII28-like protein" evidence="7">
    <location>
        <begin position="172"/>
        <end position="241"/>
    </location>
</feature>
<feature type="compositionally biased region" description="Pro residues" evidence="6">
    <location>
        <begin position="312"/>
        <end position="327"/>
    </location>
</feature>
<dbReference type="eggNOG" id="KOG3219">
    <property type="taxonomic scope" value="Eukaryota"/>
</dbReference>
<feature type="compositionally biased region" description="Low complexity" evidence="6">
    <location>
        <begin position="12"/>
        <end position="30"/>
    </location>
</feature>
<keyword evidence="9" id="KW-1185">Reference proteome</keyword>
<sequence>MSSPPPHQPTNPLKRPSLSSSASQPLGSNPKRPRMHPLRQTSFPATVDTDRAFSDAGSVTGSFTGSLGGTSADGVFLGAARKGKRGRKSKAEKERERERELREEAGSVRGGEARVGSVDGDAMSVKGGGGGRGEAAGEDADEEDDFEYEGELLGGEEEGVKDTEAEKKNLALLVDAFNPIQSERYDLFKRAKLRKETLRRIVNHALSQSVPASVVTTINGFTKVFAGEIIEKARTVQAEWAIAHDQAARAAFDAEEAAAEARAAEAAARATATAGTPVTGAGTPVPGSQGLQHSQPQSFVKQEPSDSNRSTPVPPSSASPMPGPYPPSQQQQQQQQQKPPPRPKREFKPPPNPHRGQLLPCHLREALRRYKRDSEGGGVGFSGLSMGNLGVRGSVTWSAGSTGGRRIFRSHAHFIPREDKSTHTHTHTHPHPHRSTNLLPLSQSPSPSPTTEVLIHVHEHNPHDVDGRQQKQDLDDHLGEEEEAGGCEDGSFRLNGSWGWSCSWGWGFEGDEGCDGGVHGC</sequence>
<evidence type="ECO:0000256" key="6">
    <source>
        <dbReference type="SAM" id="MobiDB-lite"/>
    </source>
</evidence>
<dbReference type="Pfam" id="PF04719">
    <property type="entry name" value="TAFII28"/>
    <property type="match status" value="1"/>
</dbReference>
<dbReference type="InterPro" id="IPR009072">
    <property type="entry name" value="Histone-fold"/>
</dbReference>
<dbReference type="GeneID" id="4708664"/>
<dbReference type="STRING" id="344612.A1C4X3"/>
<dbReference type="GO" id="GO:0046982">
    <property type="term" value="F:protein heterodimerization activity"/>
    <property type="evidence" value="ECO:0007669"/>
    <property type="project" value="InterPro"/>
</dbReference>
<feature type="compositionally biased region" description="Polar residues" evidence="6">
    <location>
        <begin position="289"/>
        <end position="308"/>
    </location>
</feature>
<feature type="region of interest" description="Disordered" evidence="6">
    <location>
        <begin position="419"/>
        <end position="490"/>
    </location>
</feature>
<dbReference type="PANTHER" id="PTHR13218">
    <property type="entry name" value="TRANSCRIPTION INITIATION FACTOR TFIID SUBUNIT 11-RELATED"/>
    <property type="match status" value="1"/>
</dbReference>
<gene>
    <name evidence="8" type="ORF">ACLA_001520</name>
</gene>
<keyword evidence="3" id="KW-0805">Transcription regulation</keyword>
<evidence type="ECO:0000313" key="8">
    <source>
        <dbReference type="EMBL" id="EAW14741.1"/>
    </source>
</evidence>
<dbReference type="OMA" id="RRIVNQT"/>
<dbReference type="EMBL" id="DS027004">
    <property type="protein sequence ID" value="EAW14741.1"/>
    <property type="molecule type" value="Genomic_DNA"/>
</dbReference>
<comment type="subcellular location">
    <subcellularLocation>
        <location evidence="1">Nucleus</location>
    </subcellularLocation>
</comment>
<dbReference type="GO" id="GO:0005669">
    <property type="term" value="C:transcription factor TFIID complex"/>
    <property type="evidence" value="ECO:0007669"/>
    <property type="project" value="InterPro"/>
</dbReference>
<proteinExistence type="inferred from homology"/>
<dbReference type="AlphaFoldDB" id="A1C4X3"/>
<feature type="region of interest" description="Disordered" evidence="6">
    <location>
        <begin position="1"/>
        <end position="144"/>
    </location>
</feature>
<dbReference type="HOGENOM" id="CLU_035243_0_1_1"/>
<name>A1C4X3_ASPCL</name>
<evidence type="ECO:0000256" key="2">
    <source>
        <dbReference type="ARBA" id="ARBA00009788"/>
    </source>
</evidence>
<evidence type="ECO:0000256" key="1">
    <source>
        <dbReference type="ARBA" id="ARBA00004123"/>
    </source>
</evidence>
<dbReference type="SUPFAM" id="SSF47113">
    <property type="entry name" value="Histone-fold"/>
    <property type="match status" value="1"/>
</dbReference>
<feature type="compositionally biased region" description="Basic and acidic residues" evidence="6">
    <location>
        <begin position="455"/>
        <end position="477"/>
    </location>
</feature>
<dbReference type="GO" id="GO:0051123">
    <property type="term" value="P:RNA polymerase II preinitiation complex assembly"/>
    <property type="evidence" value="ECO:0007669"/>
    <property type="project" value="InterPro"/>
</dbReference>
<dbReference type="KEGG" id="act:ACLA_001520"/>
<feature type="compositionally biased region" description="Low complexity" evidence="6">
    <location>
        <begin position="328"/>
        <end position="337"/>
    </location>
</feature>
<evidence type="ECO:0000259" key="7">
    <source>
        <dbReference type="Pfam" id="PF04719"/>
    </source>
</evidence>
<keyword evidence="5" id="KW-0539">Nucleus</keyword>
<dbReference type="CDD" id="cd08048">
    <property type="entry name" value="HFD_TAF11"/>
    <property type="match status" value="1"/>
</dbReference>
<comment type="similarity">
    <text evidence="2">Belongs to the TAF11 family.</text>
</comment>
<feature type="compositionally biased region" description="Low complexity" evidence="6">
    <location>
        <begin position="435"/>
        <end position="451"/>
    </location>
</feature>
<dbReference type="VEuPathDB" id="FungiDB:ACLA_001520"/>
<feature type="region of interest" description="Disordered" evidence="6">
    <location>
        <begin position="268"/>
        <end position="359"/>
    </location>
</feature>
<evidence type="ECO:0000256" key="5">
    <source>
        <dbReference type="ARBA" id="ARBA00023242"/>
    </source>
</evidence>
<feature type="compositionally biased region" description="Basic and acidic residues" evidence="6">
    <location>
        <begin position="89"/>
        <end position="106"/>
    </location>
</feature>
<accession>A1C4X3</accession>
<reference evidence="8 9" key="1">
    <citation type="journal article" date="2008" name="PLoS Genet.">
        <title>Genomic islands in the pathogenic filamentous fungus Aspergillus fumigatus.</title>
        <authorList>
            <person name="Fedorova N.D."/>
            <person name="Khaldi N."/>
            <person name="Joardar V.S."/>
            <person name="Maiti R."/>
            <person name="Amedeo P."/>
            <person name="Anderson M.J."/>
            <person name="Crabtree J."/>
            <person name="Silva J.C."/>
            <person name="Badger J.H."/>
            <person name="Albarraq A."/>
            <person name="Angiuoli S."/>
            <person name="Bussey H."/>
            <person name="Bowyer P."/>
            <person name="Cotty P.J."/>
            <person name="Dyer P.S."/>
            <person name="Egan A."/>
            <person name="Galens K."/>
            <person name="Fraser-Liggett C.M."/>
            <person name="Haas B.J."/>
            <person name="Inman J.M."/>
            <person name="Kent R."/>
            <person name="Lemieux S."/>
            <person name="Malavazi I."/>
            <person name="Orvis J."/>
            <person name="Roemer T."/>
            <person name="Ronning C.M."/>
            <person name="Sundaram J.P."/>
            <person name="Sutton G."/>
            <person name="Turner G."/>
            <person name="Venter J.C."/>
            <person name="White O.R."/>
            <person name="Whitty B.R."/>
            <person name="Youngman P."/>
            <person name="Wolfe K.H."/>
            <person name="Goldman G.H."/>
            <person name="Wortman J.R."/>
            <person name="Jiang B."/>
            <person name="Denning D.W."/>
            <person name="Nierman W.C."/>
        </authorList>
    </citation>
    <scope>NUCLEOTIDE SEQUENCE [LARGE SCALE GENOMIC DNA]</scope>
    <source>
        <strain evidence="9">ATCC 1007 / CBS 513.65 / DSM 816 / NCTC 3887 / NRRL 1</strain>
    </source>
</reference>
<evidence type="ECO:0000313" key="9">
    <source>
        <dbReference type="Proteomes" id="UP000006701"/>
    </source>
</evidence>
<dbReference type="InterPro" id="IPR006809">
    <property type="entry name" value="TAFII28_dom"/>
</dbReference>
<evidence type="ECO:0000256" key="3">
    <source>
        <dbReference type="ARBA" id="ARBA00023015"/>
    </source>
</evidence>
<dbReference type="OrthoDB" id="28335at2759"/>
<dbReference type="Proteomes" id="UP000006701">
    <property type="component" value="Unassembled WGS sequence"/>
</dbReference>
<feature type="compositionally biased region" description="Basic residues" evidence="6">
    <location>
        <begin position="423"/>
        <end position="434"/>
    </location>
</feature>
<protein>
    <submittedName>
        <fullName evidence="8">Transcription initiation factor TFIID subunit beta, putative</fullName>
    </submittedName>
</protein>
<keyword evidence="4" id="KW-0804">Transcription</keyword>
<evidence type="ECO:0000256" key="4">
    <source>
        <dbReference type="ARBA" id="ARBA00023163"/>
    </source>
</evidence>